<organism evidence="2 3">
    <name type="scientific">Cohnella silvisoli</name>
    <dbReference type="NCBI Taxonomy" id="2873699"/>
    <lineage>
        <taxon>Bacteria</taxon>
        <taxon>Bacillati</taxon>
        <taxon>Bacillota</taxon>
        <taxon>Bacilli</taxon>
        <taxon>Bacillales</taxon>
        <taxon>Paenibacillaceae</taxon>
        <taxon>Cohnella</taxon>
    </lineage>
</organism>
<protein>
    <submittedName>
        <fullName evidence="2">TIGR02206 family membrane protein</fullName>
    </submittedName>
</protein>
<gene>
    <name evidence="2" type="ORF">QJS35_12410</name>
</gene>
<feature type="transmembrane region" description="Helical" evidence="1">
    <location>
        <begin position="38"/>
        <end position="59"/>
    </location>
</feature>
<sequence>MAFEPFSLAHDIGLALAAAFVIGISFFRRKLKDPVYNLIARIGLAALLVICELALQGWYAVTDNWGWYSLPFQLCSIMMWLSAALLLTRNRRLYEITFFLGIMGALQALLTPNLDVTFPQFRYFHFFIAHSAIVGASVFLTVVDGYRPKVSSVFRALGWLHVLAIPAAIANELTGTNFMFLARKPETASMLDLLAPWPWYLLQLELVALSLCFALLGLVKAIDRLLLVNRKSNPVGG</sequence>
<feature type="transmembrane region" description="Helical" evidence="1">
    <location>
        <begin position="65"/>
        <end position="86"/>
    </location>
</feature>
<accession>A0ABV1KTR9</accession>
<dbReference type="Proteomes" id="UP001493487">
    <property type="component" value="Unassembled WGS sequence"/>
</dbReference>
<dbReference type="Pfam" id="PF14808">
    <property type="entry name" value="TMEM164"/>
    <property type="match status" value="1"/>
</dbReference>
<feature type="transmembrane region" description="Helical" evidence="1">
    <location>
        <begin position="200"/>
        <end position="222"/>
    </location>
</feature>
<dbReference type="NCBIfam" id="TIGR02206">
    <property type="entry name" value="intg_mem_TP0381"/>
    <property type="match status" value="1"/>
</dbReference>
<proteinExistence type="predicted"/>
<evidence type="ECO:0000313" key="2">
    <source>
        <dbReference type="EMBL" id="MEQ4483197.1"/>
    </source>
</evidence>
<comment type="caution">
    <text evidence="2">The sequence shown here is derived from an EMBL/GenBank/DDBJ whole genome shotgun (WGS) entry which is preliminary data.</text>
</comment>
<dbReference type="EMBL" id="JASKHM010000006">
    <property type="protein sequence ID" value="MEQ4483197.1"/>
    <property type="molecule type" value="Genomic_DNA"/>
</dbReference>
<feature type="transmembrane region" description="Helical" evidence="1">
    <location>
        <begin position="158"/>
        <end position="180"/>
    </location>
</feature>
<dbReference type="InterPro" id="IPR011737">
    <property type="entry name" value="CHP02206_TP0381"/>
</dbReference>
<dbReference type="RefSeq" id="WP_232184329.1">
    <property type="nucleotide sequence ID" value="NZ_JAIOAP010000002.1"/>
</dbReference>
<name>A0ABV1KTR9_9BACL</name>
<feature type="transmembrane region" description="Helical" evidence="1">
    <location>
        <begin position="123"/>
        <end position="146"/>
    </location>
</feature>
<feature type="transmembrane region" description="Helical" evidence="1">
    <location>
        <begin position="6"/>
        <end position="26"/>
    </location>
</feature>
<keyword evidence="1" id="KW-0812">Transmembrane</keyword>
<keyword evidence="1" id="KW-0472">Membrane</keyword>
<evidence type="ECO:0000256" key="1">
    <source>
        <dbReference type="SAM" id="Phobius"/>
    </source>
</evidence>
<keyword evidence="3" id="KW-1185">Reference proteome</keyword>
<evidence type="ECO:0000313" key="3">
    <source>
        <dbReference type="Proteomes" id="UP001493487"/>
    </source>
</evidence>
<feature type="transmembrane region" description="Helical" evidence="1">
    <location>
        <begin position="93"/>
        <end position="111"/>
    </location>
</feature>
<keyword evidence="1" id="KW-1133">Transmembrane helix</keyword>
<reference evidence="2 3" key="1">
    <citation type="journal article" date="2023" name="Genome Announc.">
        <title>Pan-Genome Analyses of the Genus Cohnella and Proposal of the Novel Species Cohnella silvisoli sp. nov., Isolated from Forest Soil.</title>
        <authorList>
            <person name="Wang C."/>
            <person name="Mao L."/>
            <person name="Bao G."/>
            <person name="Zhu H."/>
        </authorList>
    </citation>
    <scope>NUCLEOTIDE SEQUENCE [LARGE SCALE GENOMIC DNA]</scope>
    <source>
        <strain evidence="2 3">NL03-T5-1</strain>
    </source>
</reference>